<evidence type="ECO:0000256" key="4">
    <source>
        <dbReference type="ARBA" id="ARBA00023136"/>
    </source>
</evidence>
<proteinExistence type="predicted"/>
<keyword evidence="4" id="KW-0472">Membrane</keyword>
<dbReference type="OrthoDB" id="2503837at2759"/>
<dbReference type="KEGG" id="mlr:MELLADRAFT_72822"/>
<dbReference type="STRING" id="747676.F4RZC7"/>
<dbReference type="AlphaFoldDB" id="F4RZC7"/>
<dbReference type="VEuPathDB" id="FungiDB:MELLADRAFT_72822"/>
<dbReference type="InterPro" id="IPR058533">
    <property type="entry name" value="Cation_efflux_TM"/>
</dbReference>
<dbReference type="GeneID" id="18932204"/>
<dbReference type="GO" id="GO:0008324">
    <property type="term" value="F:monoatomic cation transmembrane transporter activity"/>
    <property type="evidence" value="ECO:0007669"/>
    <property type="project" value="InterPro"/>
</dbReference>
<dbReference type="SUPFAM" id="SSF161111">
    <property type="entry name" value="Cation efflux protein transmembrane domain-like"/>
    <property type="match status" value="1"/>
</dbReference>
<feature type="domain" description="Cation efflux protein transmembrane" evidence="5">
    <location>
        <begin position="21"/>
        <end position="103"/>
    </location>
</feature>
<evidence type="ECO:0000256" key="1">
    <source>
        <dbReference type="ARBA" id="ARBA00004141"/>
    </source>
</evidence>
<reference evidence="7" key="1">
    <citation type="journal article" date="2011" name="Proc. Natl. Acad. Sci. U.S.A.">
        <title>Obligate biotrophy features unraveled by the genomic analysis of rust fungi.</title>
        <authorList>
            <person name="Duplessis S."/>
            <person name="Cuomo C.A."/>
            <person name="Lin Y.-C."/>
            <person name="Aerts A."/>
            <person name="Tisserant E."/>
            <person name="Veneault-Fourrey C."/>
            <person name="Joly D.L."/>
            <person name="Hacquard S."/>
            <person name="Amselem J."/>
            <person name="Cantarel B.L."/>
            <person name="Chiu R."/>
            <person name="Coutinho P.M."/>
            <person name="Feau N."/>
            <person name="Field M."/>
            <person name="Frey P."/>
            <person name="Gelhaye E."/>
            <person name="Goldberg J."/>
            <person name="Grabherr M.G."/>
            <person name="Kodira C.D."/>
            <person name="Kohler A."/>
            <person name="Kuees U."/>
            <person name="Lindquist E.A."/>
            <person name="Lucas S.M."/>
            <person name="Mago R."/>
            <person name="Mauceli E."/>
            <person name="Morin E."/>
            <person name="Murat C."/>
            <person name="Pangilinan J.L."/>
            <person name="Park R."/>
            <person name="Pearson M."/>
            <person name="Quesneville H."/>
            <person name="Rouhier N."/>
            <person name="Sakthikumar S."/>
            <person name="Salamov A.A."/>
            <person name="Schmutz J."/>
            <person name="Selles B."/>
            <person name="Shapiro H."/>
            <person name="Tanguay P."/>
            <person name="Tuskan G.A."/>
            <person name="Henrissat B."/>
            <person name="Van de Peer Y."/>
            <person name="Rouze P."/>
            <person name="Ellis J.G."/>
            <person name="Dodds P.N."/>
            <person name="Schein J.E."/>
            <person name="Zhong S."/>
            <person name="Hamelin R.C."/>
            <person name="Grigoriev I.V."/>
            <person name="Szabo L.J."/>
            <person name="Martin F."/>
        </authorList>
    </citation>
    <scope>NUCLEOTIDE SEQUENCE [LARGE SCALE GENOMIC DNA]</scope>
    <source>
        <strain evidence="7">98AG31 / pathotype 3-4-7</strain>
    </source>
</reference>
<keyword evidence="3" id="KW-1133">Transmembrane helix</keyword>
<dbReference type="InterPro" id="IPR027469">
    <property type="entry name" value="Cation_efflux_TMD_sf"/>
</dbReference>
<dbReference type="EMBL" id="GL883132">
    <property type="protein sequence ID" value="EGG02203.1"/>
    <property type="molecule type" value="Genomic_DNA"/>
</dbReference>
<sequence length="257" mass="28714">MIGIGYLVICEALGLSWDIYLAFLFNQSQQIQDLRYPFGTARFSTLARFTRSIYLLFAAMYVCKESIEHVVLNHSHVHHDHPEIINQVLLVLSILSVAGSAIVLPDDVGGGYRRLYSIGFSFGLLLSQSFSNQLQQVAIGRLIGLLEVFSFISLGLQESIIMGKVLLQTSPTSNEFIKEKHTLQTGLSFIKENEKKIQKVYPIKIWKLTETEKLVTFVKLGIKSNSINGFESIELLASVRNALIGIGDELSVEFVSV</sequence>
<evidence type="ECO:0000256" key="2">
    <source>
        <dbReference type="ARBA" id="ARBA00022692"/>
    </source>
</evidence>
<organism evidence="7">
    <name type="scientific">Melampsora larici-populina (strain 98AG31 / pathotype 3-4-7)</name>
    <name type="common">Poplar leaf rust fungus</name>
    <dbReference type="NCBI Taxonomy" id="747676"/>
    <lineage>
        <taxon>Eukaryota</taxon>
        <taxon>Fungi</taxon>
        <taxon>Dikarya</taxon>
        <taxon>Basidiomycota</taxon>
        <taxon>Pucciniomycotina</taxon>
        <taxon>Pucciniomycetes</taxon>
        <taxon>Pucciniales</taxon>
        <taxon>Melampsoraceae</taxon>
        <taxon>Melampsora</taxon>
    </lineage>
</organism>
<comment type="subcellular location">
    <subcellularLocation>
        <location evidence="1">Membrane</location>
        <topology evidence="1">Multi-pass membrane protein</topology>
    </subcellularLocation>
</comment>
<gene>
    <name evidence="6" type="ORF">MELLADRAFT_72822</name>
</gene>
<evidence type="ECO:0000256" key="3">
    <source>
        <dbReference type="ARBA" id="ARBA00022989"/>
    </source>
</evidence>
<keyword evidence="7" id="KW-1185">Reference proteome</keyword>
<dbReference type="HOGENOM" id="CLU_1082131_0_0_1"/>
<dbReference type="GO" id="GO:0016020">
    <property type="term" value="C:membrane"/>
    <property type="evidence" value="ECO:0007669"/>
    <property type="project" value="UniProtKB-SubCell"/>
</dbReference>
<protein>
    <recommendedName>
        <fullName evidence="5">Cation efflux protein transmembrane domain-containing protein</fullName>
    </recommendedName>
</protein>
<dbReference type="GO" id="GO:0098771">
    <property type="term" value="P:inorganic ion homeostasis"/>
    <property type="evidence" value="ECO:0007669"/>
    <property type="project" value="UniProtKB-ARBA"/>
</dbReference>
<dbReference type="RefSeq" id="XP_007414460.1">
    <property type="nucleotide sequence ID" value="XM_007414398.1"/>
</dbReference>
<evidence type="ECO:0000259" key="5">
    <source>
        <dbReference type="Pfam" id="PF01545"/>
    </source>
</evidence>
<evidence type="ECO:0000313" key="7">
    <source>
        <dbReference type="Proteomes" id="UP000001072"/>
    </source>
</evidence>
<dbReference type="InParanoid" id="F4RZC7"/>
<dbReference type="GO" id="GO:0030003">
    <property type="term" value="P:intracellular monoatomic cation homeostasis"/>
    <property type="evidence" value="ECO:0007669"/>
    <property type="project" value="UniProtKB-ARBA"/>
</dbReference>
<dbReference type="Gene3D" id="1.20.1510.10">
    <property type="entry name" value="Cation efflux protein transmembrane domain"/>
    <property type="match status" value="1"/>
</dbReference>
<accession>F4RZC7</accession>
<name>F4RZC7_MELLP</name>
<keyword evidence="2" id="KW-0812">Transmembrane</keyword>
<dbReference type="Pfam" id="PF01545">
    <property type="entry name" value="Cation_efflux"/>
    <property type="match status" value="1"/>
</dbReference>
<evidence type="ECO:0000313" key="6">
    <source>
        <dbReference type="EMBL" id="EGG02203.1"/>
    </source>
</evidence>
<dbReference type="Proteomes" id="UP000001072">
    <property type="component" value="Unassembled WGS sequence"/>
</dbReference>